<gene>
    <name evidence="5" type="ORF">PoB_004801300</name>
</gene>
<evidence type="ECO:0000259" key="4">
    <source>
        <dbReference type="PROSITE" id="PS50039"/>
    </source>
</evidence>
<comment type="caution">
    <text evidence="5">The sequence shown here is derived from an EMBL/GenBank/DDBJ whole genome shotgun (WGS) entry which is preliminary data.</text>
</comment>
<evidence type="ECO:0000313" key="6">
    <source>
        <dbReference type="Proteomes" id="UP000735302"/>
    </source>
</evidence>
<dbReference type="CDD" id="cd20021">
    <property type="entry name" value="FH_FOXG"/>
    <property type="match status" value="1"/>
</dbReference>
<comment type="subcellular location">
    <subcellularLocation>
        <location evidence="2">Nucleus</location>
    </subcellularLocation>
</comment>
<feature type="region of interest" description="Disordered" evidence="3">
    <location>
        <begin position="177"/>
        <end position="315"/>
    </location>
</feature>
<keyword evidence="6" id="KW-1185">Reference proteome</keyword>
<dbReference type="InterPro" id="IPR030456">
    <property type="entry name" value="TF_fork_head_CS_2"/>
</dbReference>
<dbReference type="GO" id="GO:0005634">
    <property type="term" value="C:nucleus"/>
    <property type="evidence" value="ECO:0007669"/>
    <property type="project" value="UniProtKB-SubCell"/>
</dbReference>
<dbReference type="InterPro" id="IPR047208">
    <property type="entry name" value="FOXG1"/>
</dbReference>
<name>A0AAV4BRQ1_9GAST</name>
<dbReference type="InterPro" id="IPR036388">
    <property type="entry name" value="WH-like_DNA-bd_sf"/>
</dbReference>
<organism evidence="5 6">
    <name type="scientific">Plakobranchus ocellatus</name>
    <dbReference type="NCBI Taxonomy" id="259542"/>
    <lineage>
        <taxon>Eukaryota</taxon>
        <taxon>Metazoa</taxon>
        <taxon>Spiralia</taxon>
        <taxon>Lophotrochozoa</taxon>
        <taxon>Mollusca</taxon>
        <taxon>Gastropoda</taxon>
        <taxon>Heterobranchia</taxon>
        <taxon>Euthyneura</taxon>
        <taxon>Panpulmonata</taxon>
        <taxon>Sacoglossa</taxon>
        <taxon>Placobranchoidea</taxon>
        <taxon>Plakobranchidae</taxon>
        <taxon>Plakobranchus</taxon>
    </lineage>
</organism>
<dbReference type="SMART" id="SM00339">
    <property type="entry name" value="FH"/>
    <property type="match status" value="1"/>
</dbReference>
<feature type="region of interest" description="Disordered" evidence="3">
    <location>
        <begin position="532"/>
        <end position="580"/>
    </location>
</feature>
<dbReference type="PANTHER" id="PTHR46617">
    <property type="entry name" value="FORKHEAD BOX PROTEIN G1"/>
    <property type="match status" value="1"/>
</dbReference>
<evidence type="ECO:0000256" key="3">
    <source>
        <dbReference type="SAM" id="MobiDB-lite"/>
    </source>
</evidence>
<dbReference type="SUPFAM" id="SSF46785">
    <property type="entry name" value="Winged helix' DNA-binding domain"/>
    <property type="match status" value="1"/>
</dbReference>
<dbReference type="InterPro" id="IPR018122">
    <property type="entry name" value="TF_fork_head_CS_1"/>
</dbReference>
<dbReference type="PANTHER" id="PTHR46617:SF3">
    <property type="entry name" value="FORKHEAD BOX PROTEIN G1"/>
    <property type="match status" value="1"/>
</dbReference>
<feature type="DNA-binding region" description="Fork-head" evidence="2">
    <location>
        <begin position="315"/>
        <end position="409"/>
    </location>
</feature>
<dbReference type="GO" id="GO:0006357">
    <property type="term" value="P:regulation of transcription by RNA polymerase II"/>
    <property type="evidence" value="ECO:0007669"/>
    <property type="project" value="TreeGrafter"/>
</dbReference>
<evidence type="ECO:0000256" key="1">
    <source>
        <dbReference type="ARBA" id="ARBA00023125"/>
    </source>
</evidence>
<accession>A0AAV4BRQ1</accession>
<dbReference type="GO" id="GO:1990837">
    <property type="term" value="F:sequence-specific double-stranded DNA binding"/>
    <property type="evidence" value="ECO:0007669"/>
    <property type="project" value="TreeGrafter"/>
</dbReference>
<keyword evidence="1 2" id="KW-0238">DNA-binding</keyword>
<keyword evidence="2" id="KW-0539">Nucleus</keyword>
<dbReference type="PROSITE" id="PS00658">
    <property type="entry name" value="FORK_HEAD_2"/>
    <property type="match status" value="1"/>
</dbReference>
<feature type="compositionally biased region" description="Polar residues" evidence="3">
    <location>
        <begin position="233"/>
        <end position="242"/>
    </location>
</feature>
<evidence type="ECO:0000313" key="5">
    <source>
        <dbReference type="EMBL" id="GFO21508.1"/>
    </source>
</evidence>
<reference evidence="5 6" key="1">
    <citation type="journal article" date="2021" name="Elife">
        <title>Chloroplast acquisition without the gene transfer in kleptoplastic sea slugs, Plakobranchus ocellatus.</title>
        <authorList>
            <person name="Maeda T."/>
            <person name="Takahashi S."/>
            <person name="Yoshida T."/>
            <person name="Shimamura S."/>
            <person name="Takaki Y."/>
            <person name="Nagai Y."/>
            <person name="Toyoda A."/>
            <person name="Suzuki Y."/>
            <person name="Arimoto A."/>
            <person name="Ishii H."/>
            <person name="Satoh N."/>
            <person name="Nishiyama T."/>
            <person name="Hasebe M."/>
            <person name="Maruyama T."/>
            <person name="Minagawa J."/>
            <person name="Obokata J."/>
            <person name="Shigenobu S."/>
        </authorList>
    </citation>
    <scope>NUCLEOTIDE SEQUENCE [LARGE SCALE GENOMIC DNA]</scope>
</reference>
<dbReference type="InterPro" id="IPR001766">
    <property type="entry name" value="Fork_head_dom"/>
</dbReference>
<sequence length="683" mass="73274">MLQDTKLDMGVTKPKSGNPFSISRVLADDFGKNFRKGIPISPPGLAKSPPPPGAAVQPHTMGSSEKPRPDVPSAFCAISRDNIHGANLGLSQAAASMSPEVLAEGNPLRADSIYRHHQLPLSPPSPQHHVISPETIQHYTAKHRRTFGMDKMVSSPRSPDGQRDNFSLVSREHQADRINHSIDSAQPSRIPLPERISPSRPDSGGCCATTPSSSERHYLTSPQITTADHPRSCCSSPASYTDSVFDREDHNNNTDVDVDDDLDDCIHPVDQKDIAEADTEKAIEGEKCDVDTEEGEKKPSKDSEEKSEEEKKNEKPPFSYNALIMMAIRSSPEKRMTLSQIYEFITKNFPYYRDNKQGWQNSIRHNLSLNKCFLKVPRHYDDPGKGNYWMLDPSCDDVFIGGTTGKLRRRSSHSARSRLAFGRAGFPYMGIHGFPREGHSAHPALLPFSPFYPLPGMMKPHPGMYPYLSSNILPPSSAFMDAGAGGNGSAAAAAAAVVRLPGIEKLLMHGMTSPAAAISAAAVAAAAAAAAVPSPSNRPPHPAHGPPSRGAAPPPSPTGNSPLTLRQPLPISPFSGLAAGGTPHHVPSSPFFMPGLGQLSSKAGSGMSSSSSSFSLSTLTSAAISAHTRKMEGRMGVSDSPSSHENHAHSATLNLYPNLLRPYPGSTALDSHGHKLVSTMMTH</sequence>
<feature type="compositionally biased region" description="Pro residues" evidence="3">
    <location>
        <begin position="536"/>
        <end position="545"/>
    </location>
</feature>
<dbReference type="PROSITE" id="PS00657">
    <property type="entry name" value="FORK_HEAD_1"/>
    <property type="match status" value="1"/>
</dbReference>
<feature type="compositionally biased region" description="Basic and acidic residues" evidence="3">
    <location>
        <begin position="264"/>
        <end position="315"/>
    </location>
</feature>
<feature type="region of interest" description="Disordered" evidence="3">
    <location>
        <begin position="1"/>
        <end position="22"/>
    </location>
</feature>
<dbReference type="AlphaFoldDB" id="A0AAV4BRQ1"/>
<protein>
    <submittedName>
        <fullName evidence="5">Forkhead box protein g1</fullName>
    </submittedName>
</protein>
<dbReference type="Proteomes" id="UP000735302">
    <property type="component" value="Unassembled WGS sequence"/>
</dbReference>
<dbReference type="Gene3D" id="1.10.10.10">
    <property type="entry name" value="Winged helix-like DNA-binding domain superfamily/Winged helix DNA-binding domain"/>
    <property type="match status" value="1"/>
</dbReference>
<dbReference type="InterPro" id="IPR036390">
    <property type="entry name" value="WH_DNA-bd_sf"/>
</dbReference>
<dbReference type="FunFam" id="1.10.10.10:FF:000135">
    <property type="entry name" value="forkhead box protein G1"/>
    <property type="match status" value="1"/>
</dbReference>
<feature type="region of interest" description="Disordered" evidence="3">
    <location>
        <begin position="37"/>
        <end position="71"/>
    </location>
</feature>
<dbReference type="Pfam" id="PF00250">
    <property type="entry name" value="Forkhead"/>
    <property type="match status" value="1"/>
</dbReference>
<dbReference type="PRINTS" id="PR00053">
    <property type="entry name" value="FORKHEAD"/>
</dbReference>
<feature type="domain" description="Fork-head" evidence="4">
    <location>
        <begin position="315"/>
        <end position="409"/>
    </location>
</feature>
<proteinExistence type="predicted"/>
<dbReference type="PROSITE" id="PS50039">
    <property type="entry name" value="FORK_HEAD_3"/>
    <property type="match status" value="1"/>
</dbReference>
<dbReference type="EMBL" id="BLXT01005260">
    <property type="protein sequence ID" value="GFO21508.1"/>
    <property type="molecule type" value="Genomic_DNA"/>
</dbReference>
<evidence type="ECO:0000256" key="2">
    <source>
        <dbReference type="PROSITE-ProRule" id="PRU00089"/>
    </source>
</evidence>
<dbReference type="GO" id="GO:0003700">
    <property type="term" value="F:DNA-binding transcription factor activity"/>
    <property type="evidence" value="ECO:0007669"/>
    <property type="project" value="InterPro"/>
</dbReference>